<dbReference type="Pfam" id="PF00665">
    <property type="entry name" value="rve"/>
    <property type="match status" value="1"/>
</dbReference>
<dbReference type="InterPro" id="IPR001584">
    <property type="entry name" value="Integrase_cat-core"/>
</dbReference>
<dbReference type="PROSITE" id="PS50994">
    <property type="entry name" value="INTEGRASE"/>
    <property type="match status" value="1"/>
</dbReference>
<gene>
    <name evidence="3" type="ORF">SAMN04487818_103175</name>
</gene>
<dbReference type="InterPro" id="IPR048020">
    <property type="entry name" value="Transpos_IS3"/>
</dbReference>
<dbReference type="GO" id="GO:0003676">
    <property type="term" value="F:nucleic acid binding"/>
    <property type="evidence" value="ECO:0007669"/>
    <property type="project" value="InterPro"/>
</dbReference>
<dbReference type="InterPro" id="IPR025948">
    <property type="entry name" value="HTH-like_dom"/>
</dbReference>
<protein>
    <submittedName>
        <fullName evidence="3">Transposase InsO and inactivated derivatives</fullName>
    </submittedName>
</protein>
<keyword evidence="4" id="KW-1185">Reference proteome</keyword>
<dbReference type="GO" id="GO:0015074">
    <property type="term" value="P:DNA integration"/>
    <property type="evidence" value="ECO:0007669"/>
    <property type="project" value="InterPro"/>
</dbReference>
<evidence type="ECO:0000313" key="3">
    <source>
        <dbReference type="EMBL" id="SER40347.1"/>
    </source>
</evidence>
<dbReference type="SUPFAM" id="SSF53098">
    <property type="entry name" value="Ribonuclease H-like"/>
    <property type="match status" value="1"/>
</dbReference>
<feature type="domain" description="Integrase catalytic" evidence="2">
    <location>
        <begin position="123"/>
        <end position="286"/>
    </location>
</feature>
<dbReference type="InterPro" id="IPR036397">
    <property type="entry name" value="RNaseH_sf"/>
</dbReference>
<dbReference type="Proteomes" id="UP000199051">
    <property type="component" value="Unassembled WGS sequence"/>
</dbReference>
<dbReference type="Pfam" id="PF13333">
    <property type="entry name" value="rve_2"/>
    <property type="match status" value="1"/>
</dbReference>
<dbReference type="Gene3D" id="3.30.420.10">
    <property type="entry name" value="Ribonuclease H-like superfamily/Ribonuclease H"/>
    <property type="match status" value="1"/>
</dbReference>
<dbReference type="EMBL" id="FOGI01000003">
    <property type="protein sequence ID" value="SER40347.1"/>
    <property type="molecule type" value="Genomic_DNA"/>
</dbReference>
<name>A0A1H9NX24_9PSEU</name>
<dbReference type="PANTHER" id="PTHR46889">
    <property type="entry name" value="TRANSPOSASE INSF FOR INSERTION SEQUENCE IS3B-RELATED"/>
    <property type="match status" value="1"/>
</dbReference>
<evidence type="ECO:0000259" key="2">
    <source>
        <dbReference type="PROSITE" id="PS50994"/>
    </source>
</evidence>
<comment type="function">
    <text evidence="1">Involved in the transposition of the insertion sequence.</text>
</comment>
<sequence length="292" mass="32971">MTELYEFIDGEKGSYPMASMCEWMGVSRSGFHDWRARPASFTTERRQSLAAQITSIFTDSRRTYGYRRVHAALARRGVRCGPELVRVMMRDLGLAPTRRRRPLTTVAAPGIHTTPDLVRRDFTADRPGHKLVGDITYIPTGQGWLHLATVIDCATRKIIGWACADHLKTSLVRDAITMAATHTTLAPDAIFHSDRGTQYTSIEFREHLRAHRITPSLGRTGACWDNALAESFFATLKKELVHRTTYHTHAQARQEIATYIELFYNHTRLHSTLGYITPNEAENLYHATSSAA</sequence>
<accession>A0A1H9NX24</accession>
<evidence type="ECO:0000256" key="1">
    <source>
        <dbReference type="ARBA" id="ARBA00002286"/>
    </source>
</evidence>
<reference evidence="4" key="1">
    <citation type="submission" date="2016-10" db="EMBL/GenBank/DDBJ databases">
        <authorList>
            <person name="Varghese N."/>
            <person name="Submissions S."/>
        </authorList>
    </citation>
    <scope>NUCLEOTIDE SEQUENCE [LARGE SCALE GENOMIC DNA]</scope>
    <source>
        <strain evidence="4">DSM 44260</strain>
    </source>
</reference>
<dbReference type="AlphaFoldDB" id="A0A1H9NX24"/>
<dbReference type="InterPro" id="IPR050900">
    <property type="entry name" value="Transposase_IS3/IS150/IS904"/>
</dbReference>
<dbReference type="STRING" id="155974.SAMN04487818_103175"/>
<dbReference type="InterPro" id="IPR012337">
    <property type="entry name" value="RNaseH-like_sf"/>
</dbReference>
<evidence type="ECO:0000313" key="4">
    <source>
        <dbReference type="Proteomes" id="UP000199051"/>
    </source>
</evidence>
<dbReference type="PANTHER" id="PTHR46889:SF4">
    <property type="entry name" value="TRANSPOSASE INSO FOR INSERTION SEQUENCE ELEMENT IS911B-RELATED"/>
    <property type="match status" value="1"/>
</dbReference>
<organism evidence="3 4">
    <name type="scientific">Actinokineospora terrae</name>
    <dbReference type="NCBI Taxonomy" id="155974"/>
    <lineage>
        <taxon>Bacteria</taxon>
        <taxon>Bacillati</taxon>
        <taxon>Actinomycetota</taxon>
        <taxon>Actinomycetes</taxon>
        <taxon>Pseudonocardiales</taxon>
        <taxon>Pseudonocardiaceae</taxon>
        <taxon>Actinokineospora</taxon>
    </lineage>
</organism>
<proteinExistence type="predicted"/>
<dbReference type="NCBIfam" id="NF033516">
    <property type="entry name" value="transpos_IS3"/>
    <property type="match status" value="1"/>
</dbReference>
<dbReference type="Pfam" id="PF13276">
    <property type="entry name" value="HTH_21"/>
    <property type="match status" value="1"/>
</dbReference>